<feature type="region of interest" description="Disordered" evidence="6">
    <location>
        <begin position="1"/>
        <end position="33"/>
    </location>
</feature>
<proteinExistence type="predicted"/>
<evidence type="ECO:0000256" key="1">
    <source>
        <dbReference type="ARBA" id="ARBA00022443"/>
    </source>
</evidence>
<dbReference type="EMBL" id="JAROKS010000018">
    <property type="protein sequence ID" value="KAK1793337.1"/>
    <property type="molecule type" value="Genomic_DNA"/>
</dbReference>
<dbReference type="InterPro" id="IPR036322">
    <property type="entry name" value="WD40_repeat_dom_sf"/>
</dbReference>
<evidence type="ECO:0000256" key="4">
    <source>
        <dbReference type="PROSITE-ProRule" id="PRU00192"/>
    </source>
</evidence>
<dbReference type="GO" id="GO:0036064">
    <property type="term" value="C:ciliary basal body"/>
    <property type="evidence" value="ECO:0007669"/>
    <property type="project" value="TreeGrafter"/>
</dbReference>
<dbReference type="AlphaFoldDB" id="A0AAD9DVP8"/>
<dbReference type="PRINTS" id="PR00452">
    <property type="entry name" value="SH3DOMAIN"/>
</dbReference>
<keyword evidence="3" id="KW-0677">Repeat</keyword>
<feature type="repeat" description="WD" evidence="5">
    <location>
        <begin position="766"/>
        <end position="795"/>
    </location>
</feature>
<evidence type="ECO:0000256" key="2">
    <source>
        <dbReference type="ARBA" id="ARBA00022574"/>
    </source>
</evidence>
<feature type="repeat" description="WD" evidence="5">
    <location>
        <begin position="565"/>
        <end position="606"/>
    </location>
</feature>
<feature type="non-terminal residue" evidence="8">
    <location>
        <position position="1052"/>
    </location>
</feature>
<dbReference type="PRINTS" id="PR00320">
    <property type="entry name" value="GPROTEINBRPT"/>
</dbReference>
<evidence type="ECO:0000313" key="9">
    <source>
        <dbReference type="Proteomes" id="UP001239994"/>
    </source>
</evidence>
<dbReference type="SMART" id="SM00320">
    <property type="entry name" value="WD40"/>
    <property type="match status" value="6"/>
</dbReference>
<dbReference type="CDD" id="cd00200">
    <property type="entry name" value="WD40"/>
    <property type="match status" value="1"/>
</dbReference>
<dbReference type="SMART" id="SM00326">
    <property type="entry name" value="SH3"/>
    <property type="match status" value="1"/>
</dbReference>
<dbReference type="InterPro" id="IPR001452">
    <property type="entry name" value="SH3_domain"/>
</dbReference>
<dbReference type="FunFam" id="2.30.30.40:FF:000132">
    <property type="entry name" value="jouberin isoform X2"/>
    <property type="match status" value="1"/>
</dbReference>
<evidence type="ECO:0000313" key="8">
    <source>
        <dbReference type="EMBL" id="KAK1793337.1"/>
    </source>
</evidence>
<protein>
    <recommendedName>
        <fullName evidence="7">SH3 domain-containing protein</fullName>
    </recommendedName>
</protein>
<dbReference type="PROSITE" id="PS50294">
    <property type="entry name" value="WD_REPEATS_REGION"/>
    <property type="match status" value="1"/>
</dbReference>
<dbReference type="Proteomes" id="UP001239994">
    <property type="component" value="Unassembled WGS sequence"/>
</dbReference>
<dbReference type="Pfam" id="PF00400">
    <property type="entry name" value="WD40"/>
    <property type="match status" value="4"/>
</dbReference>
<dbReference type="PROSITE" id="PS00678">
    <property type="entry name" value="WD_REPEATS_1"/>
    <property type="match status" value="2"/>
</dbReference>
<comment type="caution">
    <text evidence="8">The sequence shown here is derived from an EMBL/GenBank/DDBJ whole genome shotgun (WGS) entry which is preliminary data.</text>
</comment>
<feature type="repeat" description="WD" evidence="5">
    <location>
        <begin position="655"/>
        <end position="696"/>
    </location>
</feature>
<dbReference type="InterPro" id="IPR001680">
    <property type="entry name" value="WD40_rpt"/>
</dbReference>
<dbReference type="InterPro" id="IPR019775">
    <property type="entry name" value="WD40_repeat_CS"/>
</dbReference>
<feature type="compositionally biased region" description="Polar residues" evidence="6">
    <location>
        <begin position="62"/>
        <end position="75"/>
    </location>
</feature>
<dbReference type="Pfam" id="PF00018">
    <property type="entry name" value="SH3_1"/>
    <property type="match status" value="1"/>
</dbReference>
<accession>A0AAD9DVP8</accession>
<gene>
    <name evidence="8" type="ORF">P4O66_011725</name>
</gene>
<feature type="non-terminal residue" evidence="8">
    <location>
        <position position="1"/>
    </location>
</feature>
<evidence type="ECO:0000256" key="3">
    <source>
        <dbReference type="ARBA" id="ARBA00022737"/>
    </source>
</evidence>
<keyword evidence="2 5" id="KW-0853">WD repeat</keyword>
<dbReference type="PROSITE" id="PS50082">
    <property type="entry name" value="WD_REPEATS_2"/>
    <property type="match status" value="4"/>
</dbReference>
<organism evidence="8 9">
    <name type="scientific">Electrophorus voltai</name>
    <dbReference type="NCBI Taxonomy" id="2609070"/>
    <lineage>
        <taxon>Eukaryota</taxon>
        <taxon>Metazoa</taxon>
        <taxon>Chordata</taxon>
        <taxon>Craniata</taxon>
        <taxon>Vertebrata</taxon>
        <taxon>Euteleostomi</taxon>
        <taxon>Actinopterygii</taxon>
        <taxon>Neopterygii</taxon>
        <taxon>Teleostei</taxon>
        <taxon>Ostariophysi</taxon>
        <taxon>Gymnotiformes</taxon>
        <taxon>Gymnotoidei</taxon>
        <taxon>Gymnotidae</taxon>
        <taxon>Electrophorus</taxon>
    </lineage>
</organism>
<dbReference type="PANTHER" id="PTHR44499">
    <property type="entry name" value="JOUBERIN"/>
    <property type="match status" value="1"/>
</dbReference>
<dbReference type="InterPro" id="IPR052803">
    <property type="entry name" value="Cilium-Associated_Jouberin"/>
</dbReference>
<dbReference type="PANTHER" id="PTHR44499:SF1">
    <property type="entry name" value="JOUBERIN"/>
    <property type="match status" value="1"/>
</dbReference>
<dbReference type="Gene3D" id="2.130.10.10">
    <property type="entry name" value="YVTN repeat-like/Quinoprotein amine dehydrogenase"/>
    <property type="match status" value="1"/>
</dbReference>
<evidence type="ECO:0000256" key="5">
    <source>
        <dbReference type="PROSITE-ProRule" id="PRU00221"/>
    </source>
</evidence>
<dbReference type="GO" id="GO:0044458">
    <property type="term" value="P:motile cilium assembly"/>
    <property type="evidence" value="ECO:0007669"/>
    <property type="project" value="TreeGrafter"/>
</dbReference>
<dbReference type="PROSITE" id="PS50002">
    <property type="entry name" value="SH3"/>
    <property type="match status" value="1"/>
</dbReference>
<evidence type="ECO:0000259" key="7">
    <source>
        <dbReference type="PROSITE" id="PS50002"/>
    </source>
</evidence>
<feature type="repeat" description="WD" evidence="5">
    <location>
        <begin position="608"/>
        <end position="643"/>
    </location>
</feature>
<evidence type="ECO:0000256" key="6">
    <source>
        <dbReference type="SAM" id="MobiDB-lite"/>
    </source>
</evidence>
<feature type="compositionally biased region" description="Basic and acidic residues" evidence="6">
    <location>
        <begin position="1"/>
        <end position="17"/>
    </location>
</feature>
<dbReference type="SUPFAM" id="SSF50044">
    <property type="entry name" value="SH3-domain"/>
    <property type="match status" value="1"/>
</dbReference>
<reference evidence="8" key="1">
    <citation type="submission" date="2023-03" db="EMBL/GenBank/DDBJ databases">
        <title>Electrophorus voltai genome.</title>
        <authorList>
            <person name="Bian C."/>
        </authorList>
    </citation>
    <scope>NUCLEOTIDE SEQUENCE</scope>
    <source>
        <strain evidence="8">CB-2022</strain>
        <tissue evidence="8">Muscle</tissue>
    </source>
</reference>
<feature type="region of interest" description="Disordered" evidence="6">
    <location>
        <begin position="51"/>
        <end position="268"/>
    </location>
</feature>
<keyword evidence="1 4" id="KW-0728">SH3 domain</keyword>
<feature type="domain" description="SH3" evidence="7">
    <location>
        <begin position="993"/>
        <end position="1052"/>
    </location>
</feature>
<dbReference type="SUPFAM" id="SSF50978">
    <property type="entry name" value="WD40 repeat-like"/>
    <property type="match status" value="1"/>
</dbReference>
<dbReference type="InterPro" id="IPR036028">
    <property type="entry name" value="SH3-like_dom_sf"/>
</dbReference>
<dbReference type="Gene3D" id="2.30.30.40">
    <property type="entry name" value="SH3 Domains"/>
    <property type="match status" value="1"/>
</dbReference>
<dbReference type="InterPro" id="IPR020472">
    <property type="entry name" value="WD40_PAC1"/>
</dbReference>
<feature type="compositionally biased region" description="Basic and acidic residues" evidence="6">
    <location>
        <begin position="219"/>
        <end position="236"/>
    </location>
</feature>
<dbReference type="InterPro" id="IPR015943">
    <property type="entry name" value="WD40/YVTN_repeat-like_dom_sf"/>
</dbReference>
<sequence>QSDVREKTRARFDEVLKRYTNPPSEKKKSKQRVDQLEENFVLQTLRKNLDLNKDTGEDEAILNNTYNPAQASPRFSKNRRREEEEEVVSEKANIIINDSEEKPSVTSVKKKSKRTLPPPPNSLHDEEESDRSAQRSEMNLGEKRRGKRRGGEDSGGPGAESEPGDELLQEYQQQISQEEKRAQKKTSQKNHGIELTKSQEALVLNNELGRKTKKKNNLMRKEGDESQSEVRADNVKSKKSIQSDTVQEDKEDAAKPKRQMKNKRKEVMAEESQAEVKVSQRQVFDDSLVLGVYIHRADRLKTDFLVSHPMVKVHVIDEMTGHYVKKEDSHRRVSSFYEQEDIEHILPIITQPFDFKKNKSTVPEWEEQVIFNERFGYFLQDGEESSRVILFFEILDFMSMDKARANPSVDQNERGFRKIAWAFLKLVGTNGMLNINSKLRLQLYSSPPRTKKTTQTVEVFHWWSKCPRDRYASTLYVTVKGIKLPEHVDPGVRSMMALQQERGSTTYSELHTHLSQKTSTLLPESRSEPMRWSRIPGQVCRIPNKLVLSLRGVYEIPSGKVLASFNGHLNIVYDLCWTRDDGYLLSASSDGTVRVWNVERLQALAQKILPHPSFLYCVQCHPHMQNLVVTAGYDGLLRVWNLDVKDVNGQLLQEFEGHKTFVNAMCFDSEGTRMFSADSAGLIIVWNTKTEPESRHGPTRHWNIEKQIRESDLNGIPINSLEVHPNGRRLLVHAKDSVLRVMDLRILAVKKYIGATNYTERINSTFSPCGGFIYSGSEDGLAYVWNAETGDQVAVYSELGYPTALRGVAYHPHEHMVAFCAFGQSQPIHLYLYDRKVALLEAESMRSLRKAETVVSKPAKNPAELKPVLDTSISEMDQFTSAARMSFKLQRVKQKLDSVLEPHRSLSDKEYMDELGDMNETRRSGLNVFLPPPSLVSPHSKLQLSSSLSDHLIPQATLSSQTFGLNAFGQAIRRVQSLKQRSLPDQEFPLAEADLVQVVSLYDYRANRSDELTFRRGDVIHVLYKDNDSWWFGCLASGQKGYFPTAYVAEES</sequence>
<keyword evidence="9" id="KW-1185">Reference proteome</keyword>
<name>A0AAD9DVP8_9TELE</name>